<dbReference type="GO" id="GO:0003676">
    <property type="term" value="F:nucleic acid binding"/>
    <property type="evidence" value="ECO:0007669"/>
    <property type="project" value="InterPro"/>
</dbReference>
<evidence type="ECO:0000256" key="4">
    <source>
        <dbReference type="PROSITE-ProRule" id="PRU00325"/>
    </source>
</evidence>
<dbReference type="SMART" id="SM00575">
    <property type="entry name" value="ZnF_PMZ"/>
    <property type="match status" value="1"/>
</dbReference>
<feature type="compositionally biased region" description="Basic and acidic residues" evidence="5">
    <location>
        <begin position="314"/>
        <end position="330"/>
    </location>
</feature>
<keyword evidence="1" id="KW-0479">Metal-binding</keyword>
<name>A0A8T0VFW1_PANVG</name>
<keyword evidence="8" id="KW-1185">Reference proteome</keyword>
<keyword evidence="3" id="KW-0862">Zinc</keyword>
<dbReference type="PANTHER" id="PTHR47718">
    <property type="entry name" value="OS01G0519700 PROTEIN"/>
    <property type="match status" value="1"/>
</dbReference>
<dbReference type="SUPFAM" id="SSF57756">
    <property type="entry name" value="Retrovirus zinc finger-like domains"/>
    <property type="match status" value="1"/>
</dbReference>
<evidence type="ECO:0000256" key="2">
    <source>
        <dbReference type="ARBA" id="ARBA00022771"/>
    </source>
</evidence>
<feature type="region of interest" description="Disordered" evidence="5">
    <location>
        <begin position="1"/>
        <end position="23"/>
    </location>
</feature>
<evidence type="ECO:0000259" key="6">
    <source>
        <dbReference type="PROSITE" id="PS50966"/>
    </source>
</evidence>
<evidence type="ECO:0000256" key="3">
    <source>
        <dbReference type="ARBA" id="ARBA00022833"/>
    </source>
</evidence>
<protein>
    <recommendedName>
        <fullName evidence="6">SWIM-type domain-containing protein</fullName>
    </recommendedName>
</protein>
<feature type="region of interest" description="Disordered" evidence="5">
    <location>
        <begin position="278"/>
        <end position="330"/>
    </location>
</feature>
<feature type="compositionally biased region" description="Basic residues" evidence="5">
    <location>
        <begin position="286"/>
        <end position="302"/>
    </location>
</feature>
<evidence type="ECO:0000313" key="7">
    <source>
        <dbReference type="EMBL" id="KAG2635162.1"/>
    </source>
</evidence>
<dbReference type="AlphaFoldDB" id="A0A8T0VFW1"/>
<proteinExistence type="predicted"/>
<reference evidence="7 8" key="1">
    <citation type="submission" date="2020-05" db="EMBL/GenBank/DDBJ databases">
        <title>WGS assembly of Panicum virgatum.</title>
        <authorList>
            <person name="Lovell J.T."/>
            <person name="Jenkins J."/>
            <person name="Shu S."/>
            <person name="Juenger T.E."/>
            <person name="Schmutz J."/>
        </authorList>
    </citation>
    <scope>NUCLEOTIDE SEQUENCE [LARGE SCALE GENOMIC DNA]</scope>
    <source>
        <strain evidence="8">cv. AP13</strain>
    </source>
</reference>
<evidence type="ECO:0000256" key="5">
    <source>
        <dbReference type="SAM" id="MobiDB-lite"/>
    </source>
</evidence>
<comment type="caution">
    <text evidence="7">The sequence shown here is derived from an EMBL/GenBank/DDBJ whole genome shotgun (WGS) entry which is preliminary data.</text>
</comment>
<dbReference type="PANTHER" id="PTHR47718:SF6">
    <property type="entry name" value="PROTEIN FAR1-RELATED SEQUENCE"/>
    <property type="match status" value="1"/>
</dbReference>
<dbReference type="PROSITE" id="PS50966">
    <property type="entry name" value="ZF_SWIM"/>
    <property type="match status" value="1"/>
</dbReference>
<dbReference type="Proteomes" id="UP000823388">
    <property type="component" value="Chromosome 2N"/>
</dbReference>
<gene>
    <name evidence="7" type="ORF">PVAP13_2NG336150</name>
</gene>
<organism evidence="7 8">
    <name type="scientific">Panicum virgatum</name>
    <name type="common">Blackwell switchgrass</name>
    <dbReference type="NCBI Taxonomy" id="38727"/>
    <lineage>
        <taxon>Eukaryota</taxon>
        <taxon>Viridiplantae</taxon>
        <taxon>Streptophyta</taxon>
        <taxon>Embryophyta</taxon>
        <taxon>Tracheophyta</taxon>
        <taxon>Spermatophyta</taxon>
        <taxon>Magnoliopsida</taxon>
        <taxon>Liliopsida</taxon>
        <taxon>Poales</taxon>
        <taxon>Poaceae</taxon>
        <taxon>PACMAD clade</taxon>
        <taxon>Panicoideae</taxon>
        <taxon>Panicodae</taxon>
        <taxon>Paniceae</taxon>
        <taxon>Panicinae</taxon>
        <taxon>Panicum</taxon>
        <taxon>Panicum sect. Hiantes</taxon>
    </lineage>
</organism>
<dbReference type="EMBL" id="CM029040">
    <property type="protein sequence ID" value="KAG2635162.1"/>
    <property type="molecule type" value="Genomic_DNA"/>
</dbReference>
<dbReference type="InterPro" id="IPR007527">
    <property type="entry name" value="Znf_SWIM"/>
</dbReference>
<dbReference type="InterPro" id="IPR036875">
    <property type="entry name" value="Znf_CCHC_sf"/>
</dbReference>
<evidence type="ECO:0000256" key="1">
    <source>
        <dbReference type="ARBA" id="ARBA00022723"/>
    </source>
</evidence>
<dbReference type="GO" id="GO:0008270">
    <property type="term" value="F:zinc ion binding"/>
    <property type="evidence" value="ECO:0007669"/>
    <property type="project" value="UniProtKB-KW"/>
</dbReference>
<accession>A0A8T0VFW1</accession>
<evidence type="ECO:0000313" key="8">
    <source>
        <dbReference type="Proteomes" id="UP000823388"/>
    </source>
</evidence>
<keyword evidence="2 4" id="KW-0863">Zinc-finger</keyword>
<sequence length="330" mass="37449">MQDAGQTSCDEVLPDAVQVPQPPDVVQVPDVEEPDVQELDHDDDLSFMANDIQPMYDDNSPLPILHHDIISIEQVDDMGLLNAGFDIGSSPVRQEVVVEQVEAVFTHEVFRKFQEEVLAAREHCDVQTTTELEDRRIVYVAGNSNKVREVIWKYNEQVFNCSCMLFESVGILCRHIIRMLRGARISELTMQFITKRWTKNCKREAAYDSLGNLLLDNSVVPIDDVKRRKMSIAQNKFEDIFQTAKTSEDAMDILIQNLEQEEQESFIGMSIPENVEVHPPSEIRSKGKCKRIQGHADKKKKQGAGPRKCTTCKDVGHDRRNCPKKDAAAP</sequence>
<feature type="domain" description="SWIM-type" evidence="6">
    <location>
        <begin position="148"/>
        <end position="184"/>
    </location>
</feature>
<dbReference type="InterPro" id="IPR006564">
    <property type="entry name" value="Znf_PMZ"/>
</dbReference>